<dbReference type="AlphaFoldDB" id="A0A5Q2VHP3"/>
<dbReference type="Pfam" id="PF21939">
    <property type="entry name" value="Gp10_C"/>
    <property type="match status" value="1"/>
</dbReference>
<organism evidence="2 3">
    <name type="scientific">Serratia proteamaculans</name>
    <dbReference type="NCBI Taxonomy" id="28151"/>
    <lineage>
        <taxon>Bacteria</taxon>
        <taxon>Pseudomonadati</taxon>
        <taxon>Pseudomonadota</taxon>
        <taxon>Gammaproteobacteria</taxon>
        <taxon>Enterobacterales</taxon>
        <taxon>Yersiniaceae</taxon>
        <taxon>Serratia</taxon>
    </lineage>
</organism>
<gene>
    <name evidence="2" type="ORF">GHV41_22500</name>
</gene>
<evidence type="ECO:0000313" key="2">
    <source>
        <dbReference type="EMBL" id="QGH63445.1"/>
    </source>
</evidence>
<evidence type="ECO:0000259" key="1">
    <source>
        <dbReference type="Pfam" id="PF21939"/>
    </source>
</evidence>
<name>A0A5Q2VHP3_SERPR</name>
<dbReference type="Proteomes" id="UP000381260">
    <property type="component" value="Chromosome"/>
</dbReference>
<dbReference type="RefSeq" id="WP_153860170.1">
    <property type="nucleotide sequence ID" value="NZ_CP045913.1"/>
</dbReference>
<sequence>MADIELKYLTELLAATSVADDDLLHVNQSGNDKSISFGVIKSAIVNVLYPVSTVHWFADNSNPNNIWPGTVWARVPGSGRSIRLANESGSDVLQQSGSDSVALKLENTPSHNHSFSGNTTSFDYGTKTTNQGGDHTHRLQRASFDNTGDLTIRFGGGGAAGYTGNSVVENSGSHSHQVGIGAHSHYIEGFTALFGNGEPFSVANASIKLAAWHRVS</sequence>
<reference evidence="2 3" key="1">
    <citation type="submission" date="2019-11" db="EMBL/GenBank/DDBJ databases">
        <title>The Phosphoenolpyruvate Phosphotransferase System Regulates Serratia proteamaculans 336X Biofilm Formation and Wheat Roots colonization.</title>
        <authorList>
            <person name="Liu F."/>
        </authorList>
    </citation>
    <scope>NUCLEOTIDE SEQUENCE [LARGE SCALE GENOMIC DNA]</scope>
    <source>
        <strain evidence="2 3">336X</strain>
    </source>
</reference>
<dbReference type="InterPro" id="IPR053827">
    <property type="entry name" value="Gp10_C"/>
</dbReference>
<accession>A0A5Q2VHP3</accession>
<feature type="domain" description="Baseplate structural protein Gp10 C-terminal" evidence="1">
    <location>
        <begin position="44"/>
        <end position="215"/>
    </location>
</feature>
<protein>
    <recommendedName>
        <fullName evidence="1">Baseplate structural protein Gp10 C-terminal domain-containing protein</fullName>
    </recommendedName>
</protein>
<proteinExistence type="predicted"/>
<evidence type="ECO:0000313" key="3">
    <source>
        <dbReference type="Proteomes" id="UP000381260"/>
    </source>
</evidence>
<dbReference type="EMBL" id="CP045913">
    <property type="protein sequence ID" value="QGH63445.1"/>
    <property type="molecule type" value="Genomic_DNA"/>
</dbReference>